<name>K1Q429_MAGGI</name>
<reference evidence="1" key="1">
    <citation type="journal article" date="2012" name="Nature">
        <title>The oyster genome reveals stress adaptation and complexity of shell formation.</title>
        <authorList>
            <person name="Zhang G."/>
            <person name="Fang X."/>
            <person name="Guo X."/>
            <person name="Li L."/>
            <person name="Luo R."/>
            <person name="Xu F."/>
            <person name="Yang P."/>
            <person name="Zhang L."/>
            <person name="Wang X."/>
            <person name="Qi H."/>
            <person name="Xiong Z."/>
            <person name="Que H."/>
            <person name="Xie Y."/>
            <person name="Holland P.W."/>
            <person name="Paps J."/>
            <person name="Zhu Y."/>
            <person name="Wu F."/>
            <person name="Chen Y."/>
            <person name="Wang J."/>
            <person name="Peng C."/>
            <person name="Meng J."/>
            <person name="Yang L."/>
            <person name="Liu J."/>
            <person name="Wen B."/>
            <person name="Zhang N."/>
            <person name="Huang Z."/>
            <person name="Zhu Q."/>
            <person name="Feng Y."/>
            <person name="Mount A."/>
            <person name="Hedgecock D."/>
            <person name="Xu Z."/>
            <person name="Liu Y."/>
            <person name="Domazet-Loso T."/>
            <person name="Du Y."/>
            <person name="Sun X."/>
            <person name="Zhang S."/>
            <person name="Liu B."/>
            <person name="Cheng P."/>
            <person name="Jiang X."/>
            <person name="Li J."/>
            <person name="Fan D."/>
            <person name="Wang W."/>
            <person name="Fu W."/>
            <person name="Wang T."/>
            <person name="Wang B."/>
            <person name="Zhang J."/>
            <person name="Peng Z."/>
            <person name="Li Y."/>
            <person name="Li N."/>
            <person name="Wang J."/>
            <person name="Chen M."/>
            <person name="He Y."/>
            <person name="Tan F."/>
            <person name="Song X."/>
            <person name="Zheng Q."/>
            <person name="Huang R."/>
            <person name="Yang H."/>
            <person name="Du X."/>
            <person name="Chen L."/>
            <person name="Yang M."/>
            <person name="Gaffney P.M."/>
            <person name="Wang S."/>
            <person name="Luo L."/>
            <person name="She Z."/>
            <person name="Ming Y."/>
            <person name="Huang W."/>
            <person name="Zhang S."/>
            <person name="Huang B."/>
            <person name="Zhang Y."/>
            <person name="Qu T."/>
            <person name="Ni P."/>
            <person name="Miao G."/>
            <person name="Wang J."/>
            <person name="Wang Q."/>
            <person name="Steinberg C.E."/>
            <person name="Wang H."/>
            <person name="Li N."/>
            <person name="Qian L."/>
            <person name="Zhang G."/>
            <person name="Li Y."/>
            <person name="Yang H."/>
            <person name="Liu X."/>
            <person name="Wang J."/>
            <person name="Yin Y."/>
            <person name="Wang J."/>
        </authorList>
    </citation>
    <scope>NUCLEOTIDE SEQUENCE [LARGE SCALE GENOMIC DNA]</scope>
    <source>
        <strain evidence="1">05x7-T-G4-1.051#20</strain>
    </source>
</reference>
<gene>
    <name evidence="1" type="ORF">CGI_10009962</name>
</gene>
<dbReference type="EMBL" id="JH817903">
    <property type="protein sequence ID" value="EKC31322.1"/>
    <property type="molecule type" value="Genomic_DNA"/>
</dbReference>
<organism evidence="1">
    <name type="scientific">Magallana gigas</name>
    <name type="common">Pacific oyster</name>
    <name type="synonym">Crassostrea gigas</name>
    <dbReference type="NCBI Taxonomy" id="29159"/>
    <lineage>
        <taxon>Eukaryota</taxon>
        <taxon>Metazoa</taxon>
        <taxon>Spiralia</taxon>
        <taxon>Lophotrochozoa</taxon>
        <taxon>Mollusca</taxon>
        <taxon>Bivalvia</taxon>
        <taxon>Autobranchia</taxon>
        <taxon>Pteriomorphia</taxon>
        <taxon>Ostreida</taxon>
        <taxon>Ostreoidea</taxon>
        <taxon>Ostreidae</taxon>
        <taxon>Magallana</taxon>
    </lineage>
</organism>
<sequence length="130" mass="13778">MPCLRLPVCIALAVLFASVHSRLYNDDYLPRTDGLLGGRSLLNRNLGGVSTVTRRETQTQTTNHVLTDPTDAIGGLAGSLTGRNVGGLGLTDQYNDLNQMGLRGGSDSLYNNNVVGRLTDGVVGSSYGRL</sequence>
<protein>
    <submittedName>
        <fullName evidence="1">Uncharacterized protein</fullName>
    </submittedName>
</protein>
<dbReference type="InParanoid" id="K1Q429"/>
<dbReference type="HOGENOM" id="CLU_1929622_0_0_1"/>
<accession>K1Q429</accession>
<dbReference type="AlphaFoldDB" id="K1Q429"/>
<proteinExistence type="predicted"/>
<evidence type="ECO:0000313" key="1">
    <source>
        <dbReference type="EMBL" id="EKC31322.1"/>
    </source>
</evidence>